<evidence type="ECO:0000256" key="1">
    <source>
        <dbReference type="SAM" id="MobiDB-lite"/>
    </source>
</evidence>
<feature type="region of interest" description="Disordered" evidence="1">
    <location>
        <begin position="65"/>
        <end position="92"/>
    </location>
</feature>
<reference evidence="2" key="1">
    <citation type="submission" date="2018-05" db="EMBL/GenBank/DDBJ databases">
        <title>Draft genome of Mucuna pruriens seed.</title>
        <authorList>
            <person name="Nnadi N.E."/>
            <person name="Vos R."/>
            <person name="Hasami M.H."/>
            <person name="Devisetty U.K."/>
            <person name="Aguiy J.C."/>
        </authorList>
    </citation>
    <scope>NUCLEOTIDE SEQUENCE [LARGE SCALE GENOMIC DNA]</scope>
    <source>
        <strain evidence="2">JCA_2017</strain>
    </source>
</reference>
<feature type="compositionally biased region" description="Low complexity" evidence="1">
    <location>
        <begin position="21"/>
        <end position="30"/>
    </location>
</feature>
<dbReference type="OrthoDB" id="1910755at2759"/>
<organism evidence="2 3">
    <name type="scientific">Mucuna pruriens</name>
    <name type="common">Velvet bean</name>
    <name type="synonym">Dolichos pruriens</name>
    <dbReference type="NCBI Taxonomy" id="157652"/>
    <lineage>
        <taxon>Eukaryota</taxon>
        <taxon>Viridiplantae</taxon>
        <taxon>Streptophyta</taxon>
        <taxon>Embryophyta</taxon>
        <taxon>Tracheophyta</taxon>
        <taxon>Spermatophyta</taxon>
        <taxon>Magnoliopsida</taxon>
        <taxon>eudicotyledons</taxon>
        <taxon>Gunneridae</taxon>
        <taxon>Pentapetalae</taxon>
        <taxon>rosids</taxon>
        <taxon>fabids</taxon>
        <taxon>Fabales</taxon>
        <taxon>Fabaceae</taxon>
        <taxon>Papilionoideae</taxon>
        <taxon>50 kb inversion clade</taxon>
        <taxon>NPAAA clade</taxon>
        <taxon>indigoferoid/millettioid clade</taxon>
        <taxon>Phaseoleae</taxon>
        <taxon>Mucuna</taxon>
    </lineage>
</organism>
<name>A0A371FLM9_MUCPR</name>
<dbReference type="EMBL" id="QJKJ01008607">
    <property type="protein sequence ID" value="RDX79194.1"/>
    <property type="molecule type" value="Genomic_DNA"/>
</dbReference>
<evidence type="ECO:0000313" key="2">
    <source>
        <dbReference type="EMBL" id="RDX79194.1"/>
    </source>
</evidence>
<feature type="non-terminal residue" evidence="2">
    <location>
        <position position="1"/>
    </location>
</feature>
<gene>
    <name evidence="2" type="ORF">CR513_40411</name>
</gene>
<comment type="caution">
    <text evidence="2">The sequence shown here is derived from an EMBL/GenBank/DDBJ whole genome shotgun (WGS) entry which is preliminary data.</text>
</comment>
<accession>A0A371FLM9</accession>
<feature type="region of interest" description="Disordered" evidence="1">
    <location>
        <begin position="1"/>
        <end position="39"/>
    </location>
</feature>
<evidence type="ECO:0000313" key="3">
    <source>
        <dbReference type="Proteomes" id="UP000257109"/>
    </source>
</evidence>
<protein>
    <submittedName>
        <fullName evidence="2">Uncharacterized protein</fullName>
    </submittedName>
</protein>
<keyword evidence="3" id="KW-1185">Reference proteome</keyword>
<dbReference type="AlphaFoldDB" id="A0A371FLM9"/>
<sequence length="92" mass="8919">MSLKASGPNQTGHGFADPIRDAALPDAGQAAGAGGGRNNLVGVVDAGDGEGCVEVLPYVGDYPIREGPRVNPSNGAGSVAALDDDGGTKGGD</sequence>
<proteinExistence type="predicted"/>
<dbReference type="Proteomes" id="UP000257109">
    <property type="component" value="Unassembled WGS sequence"/>
</dbReference>